<dbReference type="Gene3D" id="3.40.50.1820">
    <property type="entry name" value="alpha/beta hydrolase"/>
    <property type="match status" value="1"/>
</dbReference>
<dbReference type="AlphaFoldDB" id="A0A5B8V3J2"/>
<keyword evidence="1" id="KW-0732">Signal</keyword>
<dbReference type="EMBL" id="CP042435">
    <property type="protein sequence ID" value="QEC65944.1"/>
    <property type="molecule type" value="Genomic_DNA"/>
</dbReference>
<dbReference type="OrthoDB" id="9780932at2"/>
<feature type="signal peptide" evidence="1">
    <location>
        <begin position="1"/>
        <end position="18"/>
    </location>
</feature>
<accession>A0A5B8V3J2</accession>
<feature type="domain" description="AB hydrolase-1" evidence="2">
    <location>
        <begin position="50"/>
        <end position="193"/>
    </location>
</feature>
<proteinExistence type="predicted"/>
<dbReference type="GO" id="GO:0016787">
    <property type="term" value="F:hydrolase activity"/>
    <property type="evidence" value="ECO:0007669"/>
    <property type="project" value="UniProtKB-KW"/>
</dbReference>
<dbReference type="Proteomes" id="UP000321533">
    <property type="component" value="Chromosome"/>
</dbReference>
<dbReference type="PANTHER" id="PTHR43798">
    <property type="entry name" value="MONOACYLGLYCEROL LIPASE"/>
    <property type="match status" value="1"/>
</dbReference>
<evidence type="ECO:0000313" key="4">
    <source>
        <dbReference type="Proteomes" id="UP000321533"/>
    </source>
</evidence>
<evidence type="ECO:0000259" key="2">
    <source>
        <dbReference type="Pfam" id="PF00561"/>
    </source>
</evidence>
<name>A0A5B8V3J2_9BACT</name>
<dbReference type="KEGG" id="pgin:FRZ67_00980"/>
<dbReference type="SUPFAM" id="SSF53474">
    <property type="entry name" value="alpha/beta-Hydrolases"/>
    <property type="match status" value="1"/>
</dbReference>
<dbReference type="PROSITE" id="PS51257">
    <property type="entry name" value="PROKAR_LIPOPROTEIN"/>
    <property type="match status" value="1"/>
</dbReference>
<evidence type="ECO:0000256" key="1">
    <source>
        <dbReference type="SAM" id="SignalP"/>
    </source>
</evidence>
<keyword evidence="3" id="KW-0378">Hydrolase</keyword>
<gene>
    <name evidence="3" type="ORF">FRZ67_00980</name>
</gene>
<dbReference type="InterPro" id="IPR050266">
    <property type="entry name" value="AB_hydrolase_sf"/>
</dbReference>
<dbReference type="InterPro" id="IPR029058">
    <property type="entry name" value="AB_hydrolase_fold"/>
</dbReference>
<keyword evidence="4" id="KW-1185">Reference proteome</keyword>
<protein>
    <submittedName>
        <fullName evidence="3">Alpha/beta hydrolase</fullName>
    </submittedName>
</protein>
<dbReference type="Pfam" id="PF00561">
    <property type="entry name" value="Abhydrolase_1"/>
    <property type="match status" value="1"/>
</dbReference>
<dbReference type="RefSeq" id="WP_147187744.1">
    <property type="nucleotide sequence ID" value="NZ_CP042435.1"/>
</dbReference>
<feature type="chain" id="PRO_5022668394" evidence="1">
    <location>
        <begin position="19"/>
        <end position="295"/>
    </location>
</feature>
<reference evidence="3 4" key="1">
    <citation type="journal article" date="2016" name="Int. J. Syst. Evol. Microbiol.">
        <title>Panacibacter ginsenosidivorans gen. nov., sp. nov., with ginsenoside converting activity isolated from soil of a ginseng field.</title>
        <authorList>
            <person name="Siddiqi M.Z."/>
            <person name="Muhammad Shafi S."/>
            <person name="Choi K.D."/>
            <person name="Im W.T."/>
        </authorList>
    </citation>
    <scope>NUCLEOTIDE SEQUENCE [LARGE SCALE GENOMIC DNA]</scope>
    <source>
        <strain evidence="3 4">Gsoil1550</strain>
    </source>
</reference>
<evidence type="ECO:0000313" key="3">
    <source>
        <dbReference type="EMBL" id="QEC65944.1"/>
    </source>
</evidence>
<sequence length="295" mass="32436">MIKTINKILAFSVIVFLAACNNTDESSKPIEVKNGITPISYSKTGKGDTALVFVHGWGINKEYWKSQVDAFSNRYTVVTIDLSGHGASGKLRSSYKIEDFSNDVMAVLDSLNLNKVILIGHSMGGDIILNVAYTIPERIVGFIGIDNFKDVGVPLTPQQHSQMDEFMHALSTNYKETVRAYCKTALFPPNYADTVSVNRVLNDVANTDSTVAIKALNGFFDFAPKETALLKELHKPVHLIVSDFTPMLQDSIAKYSSAGIGIKTIHGTGHYPMIEKPEDFNKLLSETLDEIAKGK</sequence>
<dbReference type="InterPro" id="IPR000073">
    <property type="entry name" value="AB_hydrolase_1"/>
</dbReference>
<organism evidence="3 4">
    <name type="scientific">Panacibacter ginsenosidivorans</name>
    <dbReference type="NCBI Taxonomy" id="1813871"/>
    <lineage>
        <taxon>Bacteria</taxon>
        <taxon>Pseudomonadati</taxon>
        <taxon>Bacteroidota</taxon>
        <taxon>Chitinophagia</taxon>
        <taxon>Chitinophagales</taxon>
        <taxon>Chitinophagaceae</taxon>
        <taxon>Panacibacter</taxon>
    </lineage>
</organism>